<evidence type="ECO:0000256" key="1">
    <source>
        <dbReference type="SAM" id="MobiDB-lite"/>
    </source>
</evidence>
<dbReference type="AlphaFoldDB" id="A0A433A0D8"/>
<dbReference type="EMBL" id="RBNI01022752">
    <property type="protein sequence ID" value="RUO96190.1"/>
    <property type="molecule type" value="Genomic_DNA"/>
</dbReference>
<feature type="region of interest" description="Disordered" evidence="1">
    <location>
        <begin position="1"/>
        <end position="34"/>
    </location>
</feature>
<reference evidence="2 3" key="1">
    <citation type="journal article" date="2018" name="New Phytol.">
        <title>Phylogenomics of Endogonaceae and evolution of mycorrhizas within Mucoromycota.</title>
        <authorList>
            <person name="Chang Y."/>
            <person name="Desiro A."/>
            <person name="Na H."/>
            <person name="Sandor L."/>
            <person name="Lipzen A."/>
            <person name="Clum A."/>
            <person name="Barry K."/>
            <person name="Grigoriev I.V."/>
            <person name="Martin F.M."/>
            <person name="Stajich J.E."/>
            <person name="Smith M.E."/>
            <person name="Bonito G."/>
            <person name="Spatafora J.W."/>
        </authorList>
    </citation>
    <scope>NUCLEOTIDE SEQUENCE [LARGE SCALE GENOMIC DNA]</scope>
    <source>
        <strain evidence="2 3">GMNB39</strain>
    </source>
</reference>
<evidence type="ECO:0000313" key="3">
    <source>
        <dbReference type="Proteomes" id="UP000268093"/>
    </source>
</evidence>
<proteinExistence type="predicted"/>
<keyword evidence="3" id="KW-1185">Reference proteome</keyword>
<name>A0A433A0D8_9FUNG</name>
<dbReference type="Proteomes" id="UP000268093">
    <property type="component" value="Unassembled WGS sequence"/>
</dbReference>
<accession>A0A433A0D8</accession>
<feature type="compositionally biased region" description="Basic and acidic residues" evidence="1">
    <location>
        <begin position="53"/>
        <end position="73"/>
    </location>
</feature>
<evidence type="ECO:0000313" key="2">
    <source>
        <dbReference type="EMBL" id="RUO96190.1"/>
    </source>
</evidence>
<gene>
    <name evidence="2" type="ORF">BC936DRAFT_142456</name>
</gene>
<protein>
    <submittedName>
        <fullName evidence="2">Uncharacterized protein</fullName>
    </submittedName>
</protein>
<feature type="region of interest" description="Disordered" evidence="1">
    <location>
        <begin position="51"/>
        <end position="84"/>
    </location>
</feature>
<sequence>MHNSKESPIFPSAQMHNSKESENQHPDNIPESMTDCTVINVDVTTSPIYYAEGEAKDTAEDVAEDNAKDDRGASPHVDGGDPLSIVEDQVQPFWQIAIGQHAFILPRGAAQELL</sequence>
<comment type="caution">
    <text evidence="2">The sequence shown here is derived from an EMBL/GenBank/DDBJ whole genome shotgun (WGS) entry which is preliminary data.</text>
</comment>
<organism evidence="2 3">
    <name type="scientific">Jimgerdemannia flammicorona</name>
    <dbReference type="NCBI Taxonomy" id="994334"/>
    <lineage>
        <taxon>Eukaryota</taxon>
        <taxon>Fungi</taxon>
        <taxon>Fungi incertae sedis</taxon>
        <taxon>Mucoromycota</taxon>
        <taxon>Mucoromycotina</taxon>
        <taxon>Endogonomycetes</taxon>
        <taxon>Endogonales</taxon>
        <taxon>Endogonaceae</taxon>
        <taxon>Jimgerdemannia</taxon>
    </lineage>
</organism>